<dbReference type="InterPro" id="IPR001387">
    <property type="entry name" value="Cro/C1-type_HTH"/>
</dbReference>
<dbReference type="PROSITE" id="PS50943">
    <property type="entry name" value="HTH_CROC1"/>
    <property type="match status" value="1"/>
</dbReference>
<dbReference type="GO" id="GO:0003677">
    <property type="term" value="F:DNA binding"/>
    <property type="evidence" value="ECO:0007669"/>
    <property type="project" value="InterPro"/>
</dbReference>
<gene>
    <name evidence="2" type="ORF">M977_04114</name>
</gene>
<dbReference type="AlphaFoldDB" id="A0A1B7HPB0"/>
<proteinExistence type="predicted"/>
<organism evidence="2 3">
    <name type="scientific">Buttiauxella gaviniae ATCC 51604</name>
    <dbReference type="NCBI Taxonomy" id="1354253"/>
    <lineage>
        <taxon>Bacteria</taxon>
        <taxon>Pseudomonadati</taxon>
        <taxon>Pseudomonadota</taxon>
        <taxon>Gammaproteobacteria</taxon>
        <taxon>Enterobacterales</taxon>
        <taxon>Enterobacteriaceae</taxon>
        <taxon>Buttiauxella</taxon>
    </lineage>
</organism>
<dbReference type="PATRIC" id="fig|1354253.4.peg.4213"/>
<evidence type="ECO:0000313" key="3">
    <source>
        <dbReference type="Proteomes" id="UP000078504"/>
    </source>
</evidence>
<dbReference type="CDD" id="cd00093">
    <property type="entry name" value="HTH_XRE"/>
    <property type="match status" value="1"/>
</dbReference>
<protein>
    <submittedName>
        <fullName evidence="2">Transcriptional regulator</fullName>
    </submittedName>
</protein>
<dbReference type="Pfam" id="PF01381">
    <property type="entry name" value="HTH_3"/>
    <property type="match status" value="1"/>
</dbReference>
<evidence type="ECO:0000259" key="1">
    <source>
        <dbReference type="PROSITE" id="PS50943"/>
    </source>
</evidence>
<dbReference type="InterPro" id="IPR010982">
    <property type="entry name" value="Lambda_DNA-bd_dom_sf"/>
</dbReference>
<dbReference type="Proteomes" id="UP000078504">
    <property type="component" value="Unassembled WGS sequence"/>
</dbReference>
<feature type="domain" description="HTH cro/C1-type" evidence="1">
    <location>
        <begin position="27"/>
        <end position="69"/>
    </location>
</feature>
<dbReference type="SMART" id="SM00530">
    <property type="entry name" value="HTH_XRE"/>
    <property type="match status" value="1"/>
</dbReference>
<sequence>MVENTNKHHEFAQRLNAQMSKNGLFVKDLSQACGVTYEMARRYTLGTAKPRDEKLIKIAEWLNVSPSWLDYGHEEVQKSNTEMPPIIQMEGAEDASEFSNLTEDEKRLLRTFRQYPSAESKNMLLVFEMRLNELKEHYREYFKSIGGKP</sequence>
<dbReference type="Gene3D" id="1.10.260.40">
    <property type="entry name" value="lambda repressor-like DNA-binding domains"/>
    <property type="match status" value="1"/>
</dbReference>
<comment type="caution">
    <text evidence="2">The sequence shown here is derived from an EMBL/GenBank/DDBJ whole genome shotgun (WGS) entry which is preliminary data.</text>
</comment>
<dbReference type="SUPFAM" id="SSF47413">
    <property type="entry name" value="lambda repressor-like DNA-binding domains"/>
    <property type="match status" value="1"/>
</dbReference>
<dbReference type="EMBL" id="LXEP01000037">
    <property type="protein sequence ID" value="OAT17480.1"/>
    <property type="molecule type" value="Genomic_DNA"/>
</dbReference>
<evidence type="ECO:0000313" key="2">
    <source>
        <dbReference type="EMBL" id="OAT17480.1"/>
    </source>
</evidence>
<accession>A0A1B7HPB0</accession>
<reference evidence="2 3" key="1">
    <citation type="submission" date="2016-04" db="EMBL/GenBank/DDBJ databases">
        <title>ATOL: Assembling a taxonomically balanced genome-scale reconstruction of the evolutionary history of the Enterobacteriaceae.</title>
        <authorList>
            <person name="Plunkett G.III."/>
            <person name="Neeno-Eckwall E.C."/>
            <person name="Glasner J.D."/>
            <person name="Perna N.T."/>
        </authorList>
    </citation>
    <scope>NUCLEOTIDE SEQUENCE [LARGE SCALE GENOMIC DNA]</scope>
    <source>
        <strain evidence="2 3">ATCC 51604</strain>
    </source>
</reference>
<name>A0A1B7HPB0_9ENTR</name>